<evidence type="ECO:0000313" key="2">
    <source>
        <dbReference type="Proteomes" id="UP000614424"/>
    </source>
</evidence>
<gene>
    <name evidence="1" type="ORF">H8E41_04285</name>
</gene>
<protein>
    <submittedName>
        <fullName evidence="1">Uncharacterized protein</fullName>
    </submittedName>
</protein>
<evidence type="ECO:0000313" key="1">
    <source>
        <dbReference type="EMBL" id="MBC8317100.1"/>
    </source>
</evidence>
<organism evidence="1 2">
    <name type="scientific">Candidatus Desulfobia pelagia</name>
    <dbReference type="NCBI Taxonomy" id="2841692"/>
    <lineage>
        <taxon>Bacteria</taxon>
        <taxon>Pseudomonadati</taxon>
        <taxon>Thermodesulfobacteriota</taxon>
        <taxon>Desulfobulbia</taxon>
        <taxon>Desulfobulbales</taxon>
        <taxon>Desulfobulbaceae</taxon>
        <taxon>Candidatus Desulfobia</taxon>
    </lineage>
</organism>
<sequence>MNEIEKIIDQMEPEDALKAIAEVADKLLSHTSDEARLDFVVSLIGDTGADKISSMVNL</sequence>
<comment type="caution">
    <text evidence="1">The sequence shown here is derived from an EMBL/GenBank/DDBJ whole genome shotgun (WGS) entry which is preliminary data.</text>
</comment>
<accession>A0A8J6NBJ4</accession>
<proteinExistence type="predicted"/>
<reference evidence="1 2" key="1">
    <citation type="submission" date="2020-08" db="EMBL/GenBank/DDBJ databases">
        <title>Bridging the membrane lipid divide: bacteria of the FCB group superphylum have the potential to synthesize archaeal ether lipids.</title>
        <authorList>
            <person name="Villanueva L."/>
            <person name="Von Meijenfeldt F.A.B."/>
            <person name="Westbye A.B."/>
            <person name="Yadav S."/>
            <person name="Hopmans E.C."/>
            <person name="Dutilh B.E."/>
            <person name="Sinninghe Damste J.S."/>
        </authorList>
    </citation>
    <scope>NUCLEOTIDE SEQUENCE [LARGE SCALE GENOMIC DNA]</scope>
    <source>
        <strain evidence="1">NIOZ-UU47</strain>
    </source>
</reference>
<name>A0A8J6NBJ4_9BACT</name>
<dbReference type="AlphaFoldDB" id="A0A8J6NBJ4"/>
<dbReference type="EMBL" id="JACNJZ010000070">
    <property type="protein sequence ID" value="MBC8317100.1"/>
    <property type="molecule type" value="Genomic_DNA"/>
</dbReference>
<dbReference type="Proteomes" id="UP000614424">
    <property type="component" value="Unassembled WGS sequence"/>
</dbReference>